<dbReference type="OrthoDB" id="4703110at2"/>
<dbReference type="AlphaFoldDB" id="D6Z923"/>
<organism evidence="2 3">
    <name type="scientific">Segniliparus rotundus (strain ATCC BAA-972 / CDC 1076 / CIP 108378 / DSM 44985 / JCM 13578)</name>
    <dbReference type="NCBI Taxonomy" id="640132"/>
    <lineage>
        <taxon>Bacteria</taxon>
        <taxon>Bacillati</taxon>
        <taxon>Actinomycetota</taxon>
        <taxon>Actinomycetes</taxon>
        <taxon>Mycobacteriales</taxon>
        <taxon>Segniliparaceae</taxon>
        <taxon>Segniliparus</taxon>
    </lineage>
</organism>
<evidence type="ECO:0008006" key="4">
    <source>
        <dbReference type="Google" id="ProtNLM"/>
    </source>
</evidence>
<feature type="signal peptide" evidence="1">
    <location>
        <begin position="1"/>
        <end position="25"/>
    </location>
</feature>
<gene>
    <name evidence="2" type="ordered locus">Srot_1996</name>
</gene>
<evidence type="ECO:0000256" key="1">
    <source>
        <dbReference type="SAM" id="SignalP"/>
    </source>
</evidence>
<dbReference type="EMBL" id="CP001958">
    <property type="protein sequence ID" value="ADG98453.1"/>
    <property type="molecule type" value="Genomic_DNA"/>
</dbReference>
<accession>D6Z923</accession>
<name>D6Z923_SEGRD</name>
<dbReference type="RefSeq" id="WP_013138905.1">
    <property type="nucleotide sequence ID" value="NC_014168.1"/>
</dbReference>
<evidence type="ECO:0000313" key="3">
    <source>
        <dbReference type="Proteomes" id="UP000002247"/>
    </source>
</evidence>
<dbReference type="HOGENOM" id="CLU_092394_0_0_11"/>
<dbReference type="Proteomes" id="UP000002247">
    <property type="component" value="Chromosome"/>
</dbReference>
<feature type="chain" id="PRO_5003091715" description="Secreted protein" evidence="1">
    <location>
        <begin position="26"/>
        <end position="156"/>
    </location>
</feature>
<evidence type="ECO:0000313" key="2">
    <source>
        <dbReference type="EMBL" id="ADG98453.1"/>
    </source>
</evidence>
<dbReference type="KEGG" id="srt:Srot_1996"/>
<proteinExistence type="predicted"/>
<sequence>MRRRSAGAVIALLAAWPMCAPGARADAPAFPDLDGYQWTSPDWFFRHGSRPMTAEFSTPDGLYCWVSWYMELRYGCDGQLPGAPAGANSVRVQRGKPGQFLTAASHDIPGSPAMALEPNHYFNDAGAVCLVDDEGMTACGYGDHGFILRPSGSVAW</sequence>
<dbReference type="STRING" id="640132.Srot_1996"/>
<dbReference type="eggNOG" id="ENOG5033VE0">
    <property type="taxonomic scope" value="Bacteria"/>
</dbReference>
<keyword evidence="3" id="KW-1185">Reference proteome</keyword>
<keyword evidence="1" id="KW-0732">Signal</keyword>
<reference evidence="2 3" key="1">
    <citation type="journal article" date="2010" name="Stand. Genomic Sci.">
        <title>Complete genome sequence of Segniliparus rotundus type strain (CDC 1076).</title>
        <authorList>
            <person name="Sikorski J."/>
            <person name="Lapidus A."/>
            <person name="Copeland A."/>
            <person name="Misra M."/>
            <person name="Glavina Del Rio T."/>
            <person name="Nolan M."/>
            <person name="Lucas S."/>
            <person name="Chen F."/>
            <person name="Tice H."/>
            <person name="Cheng J.F."/>
            <person name="Jando M."/>
            <person name="Schneider S."/>
            <person name="Bruce D."/>
            <person name="Goodwin L."/>
            <person name="Pitluck S."/>
            <person name="Liolios K."/>
            <person name="Mikhailova N."/>
            <person name="Pati A."/>
            <person name="Ivanova N."/>
            <person name="Mavromatis K."/>
            <person name="Chen A."/>
            <person name="Palaniappan K."/>
            <person name="Chertkov O."/>
            <person name="Land M."/>
            <person name="Hauser L."/>
            <person name="Chang Y.J."/>
            <person name="Jeffries C.D."/>
            <person name="Brettin T."/>
            <person name="Detter J.C."/>
            <person name="Han C."/>
            <person name="Rohde M."/>
            <person name="Goker M."/>
            <person name="Bristow J."/>
            <person name="Eisen J.A."/>
            <person name="Markowitz V."/>
            <person name="Hugenholtz P."/>
            <person name="Kyrpides N.C."/>
            <person name="Klenk H.P."/>
        </authorList>
    </citation>
    <scope>NUCLEOTIDE SEQUENCE [LARGE SCALE GENOMIC DNA]</scope>
    <source>
        <strain evidence="3">ATCC BAA-972 / CDC 1076 / CIP 108378 / DSM 44985 / JCM 13578</strain>
    </source>
</reference>
<protein>
    <recommendedName>
        <fullName evidence="4">Secreted protein</fullName>
    </recommendedName>
</protein>